<dbReference type="Proteomes" id="UP000229894">
    <property type="component" value="Unassembled WGS sequence"/>
</dbReference>
<dbReference type="PANTHER" id="PTHR33360">
    <property type="entry name" value="TRANSPOSASE FOR INSERTION SEQUENCE ELEMENT IS200"/>
    <property type="match status" value="1"/>
</dbReference>
<dbReference type="GO" id="GO:0003677">
    <property type="term" value="F:DNA binding"/>
    <property type="evidence" value="ECO:0007669"/>
    <property type="project" value="InterPro"/>
</dbReference>
<dbReference type="Pfam" id="PF01797">
    <property type="entry name" value="Y1_Tnp"/>
    <property type="match status" value="1"/>
</dbReference>
<feature type="domain" description="Transposase IS200-like" evidence="1">
    <location>
        <begin position="13"/>
        <end position="106"/>
    </location>
</feature>
<name>A0A2M7BVA2_9BACT</name>
<evidence type="ECO:0000313" key="3">
    <source>
        <dbReference type="Proteomes" id="UP000229894"/>
    </source>
</evidence>
<organism evidence="2 3">
    <name type="scientific">Candidatus Portnoybacteria bacterium CG03_land_8_20_14_0_80_41_10</name>
    <dbReference type="NCBI Taxonomy" id="1974808"/>
    <lineage>
        <taxon>Bacteria</taxon>
        <taxon>Candidatus Portnoyibacteriota</taxon>
    </lineage>
</organism>
<accession>A0A2M7BVA2</accession>
<evidence type="ECO:0000313" key="2">
    <source>
        <dbReference type="EMBL" id="PIV10494.1"/>
    </source>
</evidence>
<gene>
    <name evidence="2" type="ORF">COS49_00220</name>
</gene>
<dbReference type="NCBIfam" id="NF033573">
    <property type="entry name" value="transpos_IS200"/>
    <property type="match status" value="1"/>
</dbReference>
<protein>
    <submittedName>
        <fullName evidence="2">IS200/IS605 family transposase ISCbt2</fullName>
    </submittedName>
</protein>
<comment type="caution">
    <text evidence="2">The sequence shown here is derived from an EMBL/GenBank/DDBJ whole genome shotgun (WGS) entry which is preliminary data.</text>
</comment>
<dbReference type="Gene3D" id="3.30.70.1290">
    <property type="entry name" value="Transposase IS200-like"/>
    <property type="match status" value="1"/>
</dbReference>
<sequence>MPNKRYRTSAHSRYTIYYHIVFCPKYRKKIFNELKIDKQTKQAIQEMAKYHDWIIEELETDIDHIHIFLSAPPRYSPAQIVKLVKTWTYTHIYDNHPEIKKYLWGGKM</sequence>
<dbReference type="SUPFAM" id="SSF143422">
    <property type="entry name" value="Transposase IS200-like"/>
    <property type="match status" value="1"/>
</dbReference>
<dbReference type="EMBL" id="PEUX01000003">
    <property type="protein sequence ID" value="PIV10494.1"/>
    <property type="molecule type" value="Genomic_DNA"/>
</dbReference>
<evidence type="ECO:0000259" key="1">
    <source>
        <dbReference type="SMART" id="SM01321"/>
    </source>
</evidence>
<dbReference type="SMART" id="SM01321">
    <property type="entry name" value="Y1_Tnp"/>
    <property type="match status" value="1"/>
</dbReference>
<dbReference type="PANTHER" id="PTHR33360:SF4">
    <property type="entry name" value="TRANSPOSASE IS200-LIKE PROTEIN"/>
    <property type="match status" value="1"/>
</dbReference>
<dbReference type="InterPro" id="IPR036515">
    <property type="entry name" value="Transposase_17_sf"/>
</dbReference>
<reference evidence="3" key="1">
    <citation type="submission" date="2017-09" db="EMBL/GenBank/DDBJ databases">
        <title>Depth-based differentiation of microbial function through sediment-hosted aquifers and enrichment of novel symbionts in the deep terrestrial subsurface.</title>
        <authorList>
            <person name="Probst A.J."/>
            <person name="Ladd B."/>
            <person name="Jarett J.K."/>
            <person name="Geller-Mcgrath D.E."/>
            <person name="Sieber C.M.K."/>
            <person name="Emerson J.B."/>
            <person name="Anantharaman K."/>
            <person name="Thomas B.C."/>
            <person name="Malmstrom R."/>
            <person name="Stieglmeier M."/>
            <person name="Klingl A."/>
            <person name="Woyke T."/>
            <person name="Ryan C.M."/>
            <person name="Banfield J.F."/>
        </authorList>
    </citation>
    <scope>NUCLEOTIDE SEQUENCE [LARGE SCALE GENOMIC DNA]</scope>
</reference>
<dbReference type="GO" id="GO:0004803">
    <property type="term" value="F:transposase activity"/>
    <property type="evidence" value="ECO:0007669"/>
    <property type="project" value="InterPro"/>
</dbReference>
<dbReference type="AlphaFoldDB" id="A0A2M7BVA2"/>
<proteinExistence type="predicted"/>
<dbReference type="InterPro" id="IPR002686">
    <property type="entry name" value="Transposase_17"/>
</dbReference>
<dbReference type="GO" id="GO:0006313">
    <property type="term" value="P:DNA transposition"/>
    <property type="evidence" value="ECO:0007669"/>
    <property type="project" value="InterPro"/>
</dbReference>